<dbReference type="GO" id="GO:0005524">
    <property type="term" value="F:ATP binding"/>
    <property type="evidence" value="ECO:0007669"/>
    <property type="project" value="UniProtKB-KW"/>
</dbReference>
<evidence type="ECO:0000256" key="1">
    <source>
        <dbReference type="ARBA" id="ARBA00005187"/>
    </source>
</evidence>
<dbReference type="RefSeq" id="WP_078487947.1">
    <property type="nucleotide sequence ID" value="NZ_MPRJ01000078.1"/>
</dbReference>
<protein>
    <recommendedName>
        <fullName evidence="3">asparagine synthase (glutamine-hydrolyzing)</fullName>
        <ecNumber evidence="3">6.3.5.4</ecNumber>
    </recommendedName>
</protein>
<dbReference type="Proteomes" id="UP000190896">
    <property type="component" value="Unassembled WGS sequence"/>
</dbReference>
<dbReference type="InterPro" id="IPR033738">
    <property type="entry name" value="AsnB_N"/>
</dbReference>
<dbReference type="InterPro" id="IPR014729">
    <property type="entry name" value="Rossmann-like_a/b/a_fold"/>
</dbReference>
<dbReference type="PIRSF" id="PIRSF001589">
    <property type="entry name" value="Asn_synthetase_glu-h"/>
    <property type="match status" value="1"/>
</dbReference>
<feature type="binding site" evidence="9">
    <location>
        <position position="102"/>
    </location>
    <ligand>
        <name>L-glutamine</name>
        <dbReference type="ChEBI" id="CHEBI:58359"/>
    </ligand>
</feature>
<comment type="catalytic activity">
    <reaction evidence="7">
        <text>L-aspartate + L-glutamine + ATP + H2O = L-asparagine + L-glutamate + AMP + diphosphate + H(+)</text>
        <dbReference type="Rhea" id="RHEA:12228"/>
        <dbReference type="ChEBI" id="CHEBI:15377"/>
        <dbReference type="ChEBI" id="CHEBI:15378"/>
        <dbReference type="ChEBI" id="CHEBI:29985"/>
        <dbReference type="ChEBI" id="CHEBI:29991"/>
        <dbReference type="ChEBI" id="CHEBI:30616"/>
        <dbReference type="ChEBI" id="CHEBI:33019"/>
        <dbReference type="ChEBI" id="CHEBI:58048"/>
        <dbReference type="ChEBI" id="CHEBI:58359"/>
        <dbReference type="ChEBI" id="CHEBI:456215"/>
        <dbReference type="EC" id="6.3.5.4"/>
    </reaction>
</comment>
<dbReference type="EMBL" id="MPRJ01000078">
    <property type="protein sequence ID" value="OOZ35760.1"/>
    <property type="molecule type" value="Genomic_DNA"/>
</dbReference>
<dbReference type="CDD" id="cd01991">
    <property type="entry name" value="Asn_synthase_B_C"/>
    <property type="match status" value="1"/>
</dbReference>
<evidence type="ECO:0000256" key="4">
    <source>
        <dbReference type="ARBA" id="ARBA00022741"/>
    </source>
</evidence>
<dbReference type="InterPro" id="IPR001962">
    <property type="entry name" value="Asn_synthase"/>
</dbReference>
<dbReference type="InterPro" id="IPR006426">
    <property type="entry name" value="Asn_synth_AEB"/>
</dbReference>
<evidence type="ECO:0000313" key="13">
    <source>
        <dbReference type="Proteomes" id="UP000190896"/>
    </source>
</evidence>
<evidence type="ECO:0000256" key="9">
    <source>
        <dbReference type="PIRSR" id="PIRSR001589-2"/>
    </source>
</evidence>
<dbReference type="GO" id="GO:0005829">
    <property type="term" value="C:cytosol"/>
    <property type="evidence" value="ECO:0007669"/>
    <property type="project" value="TreeGrafter"/>
</dbReference>
<dbReference type="Gene3D" id="3.40.50.620">
    <property type="entry name" value="HUPs"/>
    <property type="match status" value="1"/>
</dbReference>
<keyword evidence="8" id="KW-0028">Amino-acid biosynthesis</keyword>
<feature type="binding site" evidence="9">
    <location>
        <position position="263"/>
    </location>
    <ligand>
        <name>ATP</name>
        <dbReference type="ChEBI" id="CHEBI:30616"/>
    </ligand>
</feature>
<evidence type="ECO:0000256" key="2">
    <source>
        <dbReference type="ARBA" id="ARBA00005752"/>
    </source>
</evidence>
<organism evidence="12 13">
    <name type="scientific">Solemya velesiana gill symbiont</name>
    <dbReference type="NCBI Taxonomy" id="1918948"/>
    <lineage>
        <taxon>Bacteria</taxon>
        <taxon>Pseudomonadati</taxon>
        <taxon>Pseudomonadota</taxon>
        <taxon>Gammaproteobacteria</taxon>
        <taxon>sulfur-oxidizing symbionts</taxon>
    </lineage>
</organism>
<gene>
    <name evidence="12" type="ORF">BOW51_10400</name>
</gene>
<reference evidence="12 13" key="1">
    <citation type="submission" date="2016-11" db="EMBL/GenBank/DDBJ databases">
        <title>Mixed transmission modes and dynamic genome evolution in an obligate animal-bacterial symbiosis.</title>
        <authorList>
            <person name="Russell S.L."/>
            <person name="Corbett-Detig R.B."/>
            <person name="Cavanaugh C.M."/>
        </authorList>
    </citation>
    <scope>NUCLEOTIDE SEQUENCE [LARGE SCALE GENOMIC DNA]</scope>
    <source>
        <strain evidence="12">Se-Cadez</strain>
    </source>
</reference>
<dbReference type="NCBIfam" id="TIGR01536">
    <property type="entry name" value="asn_synth_AEB"/>
    <property type="match status" value="1"/>
</dbReference>
<accession>A0A1T2KSS7</accession>
<dbReference type="AlphaFoldDB" id="A0A1T2KSS7"/>
<keyword evidence="8" id="KW-0061">Asparagine biosynthesis</keyword>
<feature type="site" description="Important for beta-aspartyl-AMP intermediate formation" evidence="10">
    <location>
        <position position="364"/>
    </location>
</feature>
<comment type="similarity">
    <text evidence="2">Belongs to the asparagine synthetase family.</text>
</comment>
<comment type="pathway">
    <text evidence="1">Amino-acid biosynthesis; L-asparagine biosynthesis; L-asparagine from L-aspartate (L-Gln route): step 1/1.</text>
</comment>
<dbReference type="InterPro" id="IPR017932">
    <property type="entry name" value="GATase_2_dom"/>
</dbReference>
<feature type="active site" description="For GATase activity" evidence="8">
    <location>
        <position position="2"/>
    </location>
</feature>
<evidence type="ECO:0000256" key="10">
    <source>
        <dbReference type="PIRSR" id="PIRSR001589-3"/>
    </source>
</evidence>
<evidence type="ECO:0000256" key="5">
    <source>
        <dbReference type="ARBA" id="ARBA00022840"/>
    </source>
</evidence>
<comment type="caution">
    <text evidence="12">The sequence shown here is derived from an EMBL/GenBank/DDBJ whole genome shotgun (WGS) entry which is preliminary data.</text>
</comment>
<keyword evidence="4 9" id="KW-0547">Nucleotide-binding</keyword>
<dbReference type="SUPFAM" id="SSF56235">
    <property type="entry name" value="N-terminal nucleophile aminohydrolases (Ntn hydrolases)"/>
    <property type="match status" value="1"/>
</dbReference>
<dbReference type="SUPFAM" id="SSF52402">
    <property type="entry name" value="Adenine nucleotide alpha hydrolases-like"/>
    <property type="match status" value="1"/>
</dbReference>
<keyword evidence="5 9" id="KW-0067">ATP-binding</keyword>
<dbReference type="PROSITE" id="PS51278">
    <property type="entry name" value="GATASE_TYPE_2"/>
    <property type="match status" value="1"/>
</dbReference>
<dbReference type="Gene3D" id="3.60.20.10">
    <property type="entry name" value="Glutamine Phosphoribosylpyrophosphate, subunit 1, domain 1"/>
    <property type="match status" value="1"/>
</dbReference>
<dbReference type="PANTHER" id="PTHR43284:SF1">
    <property type="entry name" value="ASPARAGINE SYNTHETASE"/>
    <property type="match status" value="1"/>
</dbReference>
<keyword evidence="13" id="KW-1185">Reference proteome</keyword>
<sequence length="630" mass="71285">MCGIIGIVAKNSNADIEGTMSGLVDGVSHRGPDDRGQYISPDRKCFLGHTRLAILDLSSAGHQPMLDEVTGNAIVYNGEIYNFSTLRNECEEDGYRFHSGSDTEVILALYRKYGVDCLRFLHGMFSFAIWDEREKCLLFARDRVGKKPFNYAISSKGFIFCSEIDPLARHPWTDRDLDTQALDFYLHLQYVPAPLSIYRGIRKLPPAHYGLLDSSGLRIEPYWHFDYRNKLDINESDALDAFEEKLSDAVKLRMVADVPVGALLSGGVDSSVIVAMMAKVADSSVHTYSVGFSQAEFDESGYAKQAADLCGTQHRAVKLDSPDIDLLPTIIKRYGEPYGDCSALPSFAVCAAARQELKVVLNGDGGDELLGGYPRYSLPNSTIRLASWIRRIHPMPLVDPVSWLGGRGRFPWKKIRRLSQDHLLLPDAGPFTMYSSHWTDRLRRELLDDDSVNNNLPQWRAGWFRKARLASENPIDSMLWLDNHTYLPDDLLVKMDIASMHCGLEARSPLLDHELIEFCARLPVNCKVKDGTGKYLLKKLAERYFPREFVHRSKMGFGTPLVAWMRGPLNSLLNDVLRDPVCMWPLDHATVDRFRRRFIDQGDDSEVTCLWSLLMYGLWRRYGAPAESIE</sequence>
<dbReference type="OrthoDB" id="9763290at2"/>
<evidence type="ECO:0000256" key="3">
    <source>
        <dbReference type="ARBA" id="ARBA00012737"/>
    </source>
</evidence>
<feature type="domain" description="Glutamine amidotransferase type-2" evidence="11">
    <location>
        <begin position="2"/>
        <end position="215"/>
    </location>
</feature>
<dbReference type="InterPro" id="IPR029055">
    <property type="entry name" value="Ntn_hydrolases_N"/>
</dbReference>
<name>A0A1T2KSS7_9GAMM</name>
<dbReference type="GO" id="GO:0006529">
    <property type="term" value="P:asparagine biosynthetic process"/>
    <property type="evidence" value="ECO:0007669"/>
    <property type="project" value="UniProtKB-KW"/>
</dbReference>
<evidence type="ECO:0000256" key="6">
    <source>
        <dbReference type="ARBA" id="ARBA00022962"/>
    </source>
</evidence>
<evidence type="ECO:0000256" key="7">
    <source>
        <dbReference type="ARBA" id="ARBA00048741"/>
    </source>
</evidence>
<dbReference type="EC" id="6.3.5.4" evidence="3"/>
<feature type="binding site" evidence="9">
    <location>
        <position position="290"/>
    </location>
    <ligand>
        <name>ATP</name>
        <dbReference type="ChEBI" id="CHEBI:30616"/>
    </ligand>
</feature>
<dbReference type="Pfam" id="PF13522">
    <property type="entry name" value="GATase_6"/>
    <property type="match status" value="1"/>
</dbReference>
<dbReference type="InterPro" id="IPR051786">
    <property type="entry name" value="ASN_synthetase/amidase"/>
</dbReference>
<proteinExistence type="inferred from homology"/>
<keyword evidence="6 8" id="KW-0315">Glutamine amidotransferase</keyword>
<evidence type="ECO:0000259" key="11">
    <source>
        <dbReference type="PROSITE" id="PS51278"/>
    </source>
</evidence>
<evidence type="ECO:0000313" key="12">
    <source>
        <dbReference type="EMBL" id="OOZ35760.1"/>
    </source>
</evidence>
<dbReference type="PANTHER" id="PTHR43284">
    <property type="entry name" value="ASPARAGINE SYNTHETASE (GLUTAMINE-HYDROLYZING)"/>
    <property type="match status" value="1"/>
</dbReference>
<dbReference type="Pfam" id="PF00733">
    <property type="entry name" value="Asn_synthase"/>
    <property type="match status" value="1"/>
</dbReference>
<evidence type="ECO:0000256" key="8">
    <source>
        <dbReference type="PIRSR" id="PIRSR001589-1"/>
    </source>
</evidence>
<dbReference type="CDD" id="cd00712">
    <property type="entry name" value="AsnB"/>
    <property type="match status" value="1"/>
</dbReference>
<dbReference type="GO" id="GO:0004066">
    <property type="term" value="F:asparagine synthase (glutamine-hydrolyzing) activity"/>
    <property type="evidence" value="ECO:0007669"/>
    <property type="project" value="UniProtKB-EC"/>
</dbReference>